<dbReference type="Proteomes" id="UP000887560">
    <property type="component" value="Unplaced"/>
</dbReference>
<accession>A0A915NDE8</accession>
<feature type="transmembrane region" description="Helical" evidence="1">
    <location>
        <begin position="92"/>
        <end position="117"/>
    </location>
</feature>
<evidence type="ECO:0000256" key="1">
    <source>
        <dbReference type="SAM" id="Phobius"/>
    </source>
</evidence>
<keyword evidence="1" id="KW-1133">Transmembrane helix</keyword>
<evidence type="ECO:0000313" key="2">
    <source>
        <dbReference type="Proteomes" id="UP000887560"/>
    </source>
</evidence>
<keyword evidence="2" id="KW-1185">Reference proteome</keyword>
<evidence type="ECO:0000313" key="3">
    <source>
        <dbReference type="WBParaSite" id="scf7180000417373.g1210"/>
    </source>
</evidence>
<proteinExistence type="predicted"/>
<organism evidence="2 3">
    <name type="scientific">Meloidogyne floridensis</name>
    <dbReference type="NCBI Taxonomy" id="298350"/>
    <lineage>
        <taxon>Eukaryota</taxon>
        <taxon>Metazoa</taxon>
        <taxon>Ecdysozoa</taxon>
        <taxon>Nematoda</taxon>
        <taxon>Chromadorea</taxon>
        <taxon>Rhabditida</taxon>
        <taxon>Tylenchina</taxon>
        <taxon>Tylenchomorpha</taxon>
        <taxon>Tylenchoidea</taxon>
        <taxon>Meloidogynidae</taxon>
        <taxon>Meloidogyninae</taxon>
        <taxon>Meloidogyne</taxon>
    </lineage>
</organism>
<protein>
    <submittedName>
        <fullName evidence="3">MICOS complex subunit</fullName>
    </submittedName>
</protein>
<sequence length="161" mass="17660">MTSDKSDKFSFASACTIERYSILKDAVNCVNKYPIPKIVKGCDEVIKIKDFVSEIENKGKEEDDIIINSVQAMANYFNMTEEDMAMAMGGTIGAVVGGMIPKVNVVTSPLFGLIGAITSRRAYCKYKESDPPTRRRKLVCGVLLILYGVILASPCITFILS</sequence>
<reference evidence="3" key="1">
    <citation type="submission" date="2022-11" db="UniProtKB">
        <authorList>
            <consortium name="WormBaseParasite"/>
        </authorList>
    </citation>
    <scope>IDENTIFICATION</scope>
</reference>
<keyword evidence="1" id="KW-0812">Transmembrane</keyword>
<name>A0A915NDE8_9BILA</name>
<feature type="transmembrane region" description="Helical" evidence="1">
    <location>
        <begin position="138"/>
        <end position="160"/>
    </location>
</feature>
<dbReference type="WBParaSite" id="scf7180000417373.g1210">
    <property type="protein sequence ID" value="scf7180000417373.g1210"/>
    <property type="gene ID" value="scf7180000417373.g1210"/>
</dbReference>
<keyword evidence="1" id="KW-0472">Membrane</keyword>
<dbReference type="AlphaFoldDB" id="A0A915NDE8"/>